<dbReference type="OrthoDB" id="9816061at2"/>
<feature type="signal peptide" evidence="4">
    <location>
        <begin position="1"/>
        <end position="23"/>
    </location>
</feature>
<evidence type="ECO:0000313" key="5">
    <source>
        <dbReference type="EMBL" id="SPJ25615.1"/>
    </source>
</evidence>
<keyword evidence="4" id="KW-0732">Signal</keyword>
<dbReference type="SUPFAM" id="SSF49503">
    <property type="entry name" value="Cupredoxins"/>
    <property type="match status" value="1"/>
</dbReference>
<name>A0A2R8BZL9_9RHOB</name>
<dbReference type="PANTHER" id="PTHR38439:SF3">
    <property type="entry name" value="COPPER-RESISTANT CUPROPROTEIN COPI"/>
    <property type="match status" value="1"/>
</dbReference>
<evidence type="ECO:0000256" key="2">
    <source>
        <dbReference type="ARBA" id="ARBA00023008"/>
    </source>
</evidence>
<reference evidence="6" key="1">
    <citation type="submission" date="2018-03" db="EMBL/GenBank/DDBJ databases">
        <authorList>
            <person name="Rodrigo-Torres L."/>
            <person name="Arahal R. D."/>
            <person name="Lucena T."/>
        </authorList>
    </citation>
    <scope>NUCLEOTIDE SEQUENCE [LARGE SCALE GENOMIC DNA]</scope>
    <source>
        <strain evidence="6">CECT 8504</strain>
    </source>
</reference>
<evidence type="ECO:0008006" key="7">
    <source>
        <dbReference type="Google" id="ProtNLM"/>
    </source>
</evidence>
<dbReference type="RefSeq" id="WP_009827248.1">
    <property type="nucleotide sequence ID" value="NZ_ONZF01000010.1"/>
</dbReference>
<evidence type="ECO:0000256" key="4">
    <source>
        <dbReference type="SAM" id="SignalP"/>
    </source>
</evidence>
<dbReference type="InterPro" id="IPR008972">
    <property type="entry name" value="Cupredoxin"/>
</dbReference>
<dbReference type="PANTHER" id="PTHR38439">
    <property type="entry name" value="AURACYANIN-B"/>
    <property type="match status" value="1"/>
</dbReference>
<dbReference type="Proteomes" id="UP000244912">
    <property type="component" value="Unassembled WGS sequence"/>
</dbReference>
<organism evidence="5 6">
    <name type="scientific">Palleronia abyssalis</name>
    <dbReference type="NCBI Taxonomy" id="1501240"/>
    <lineage>
        <taxon>Bacteria</taxon>
        <taxon>Pseudomonadati</taxon>
        <taxon>Pseudomonadota</taxon>
        <taxon>Alphaproteobacteria</taxon>
        <taxon>Rhodobacterales</taxon>
        <taxon>Roseobacteraceae</taxon>
        <taxon>Palleronia</taxon>
    </lineage>
</organism>
<feature type="region of interest" description="Disordered" evidence="3">
    <location>
        <begin position="28"/>
        <end position="54"/>
    </location>
</feature>
<evidence type="ECO:0000313" key="6">
    <source>
        <dbReference type="Proteomes" id="UP000244912"/>
    </source>
</evidence>
<keyword evidence="6" id="KW-1185">Reference proteome</keyword>
<sequence>MKTSFKTCTLAAALILSALSAHASDGKSQQPHLRAYDLPDHDPIGEPPGDATPDRTVDITVRETGSGYMLFDPDALHIENGAVVRFRVTNSGKLDHTFFLGSFDEVTENRQWMQEHPDMTHDAANFISIPSGETGELIWKFSDVTNLEFACLVPGHRDAGMWGVIIVHDHLASPAGY</sequence>
<evidence type="ECO:0000256" key="3">
    <source>
        <dbReference type="SAM" id="MobiDB-lite"/>
    </source>
</evidence>
<proteinExistence type="predicted"/>
<feature type="chain" id="PRO_5015344013" description="Plastocyanin" evidence="4">
    <location>
        <begin position="24"/>
        <end position="177"/>
    </location>
</feature>
<protein>
    <recommendedName>
        <fullName evidence="7">Plastocyanin</fullName>
    </recommendedName>
</protein>
<dbReference type="GO" id="GO:0046872">
    <property type="term" value="F:metal ion binding"/>
    <property type="evidence" value="ECO:0007669"/>
    <property type="project" value="UniProtKB-KW"/>
</dbReference>
<dbReference type="EMBL" id="ONZF01000010">
    <property type="protein sequence ID" value="SPJ25615.1"/>
    <property type="molecule type" value="Genomic_DNA"/>
</dbReference>
<gene>
    <name evidence="5" type="ORF">PAA8504_03466</name>
</gene>
<keyword evidence="2" id="KW-0186">Copper</keyword>
<dbReference type="AlphaFoldDB" id="A0A2R8BZL9"/>
<dbReference type="InterPro" id="IPR050845">
    <property type="entry name" value="Cu-binding_ET"/>
</dbReference>
<dbReference type="Gene3D" id="2.60.40.420">
    <property type="entry name" value="Cupredoxins - blue copper proteins"/>
    <property type="match status" value="1"/>
</dbReference>
<feature type="compositionally biased region" description="Basic and acidic residues" evidence="3">
    <location>
        <begin position="34"/>
        <end position="44"/>
    </location>
</feature>
<accession>A0A2R8BZL9</accession>
<evidence type="ECO:0000256" key="1">
    <source>
        <dbReference type="ARBA" id="ARBA00022723"/>
    </source>
</evidence>
<keyword evidence="1" id="KW-0479">Metal-binding</keyword>